<evidence type="ECO:0000256" key="1">
    <source>
        <dbReference type="SAM" id="Phobius"/>
    </source>
</evidence>
<dbReference type="Proteomes" id="UP000321291">
    <property type="component" value="Chromosome"/>
</dbReference>
<sequence>MADHTTNYNTGMTSYLMATYTFYLLVMVVVIGWAGWALHDAGRPFIREVFLKDYTTADLISNLLLTGYYLVNIGYSFVVLSRLPAVHNWAEVMAALGTQIGQLVLLLAILHYSNLVVFFLWKRYHQV</sequence>
<feature type="transmembrane region" description="Helical" evidence="1">
    <location>
        <begin position="20"/>
        <end position="38"/>
    </location>
</feature>
<dbReference type="AlphaFoldDB" id="A0A5B8VGH0"/>
<dbReference type="EMBL" id="CP042434">
    <property type="protein sequence ID" value="QEC70594.1"/>
    <property type="molecule type" value="Genomic_DNA"/>
</dbReference>
<dbReference type="OrthoDB" id="193443at2"/>
<proteinExistence type="predicted"/>
<dbReference type="KEGG" id="agi:FSB73_01640"/>
<keyword evidence="1" id="KW-1133">Transmembrane helix</keyword>
<organism evidence="2 3">
    <name type="scientific">Arachidicoccus ginsenosidivorans</name>
    <dbReference type="NCBI Taxonomy" id="496057"/>
    <lineage>
        <taxon>Bacteria</taxon>
        <taxon>Pseudomonadati</taxon>
        <taxon>Bacteroidota</taxon>
        <taxon>Chitinophagia</taxon>
        <taxon>Chitinophagales</taxon>
        <taxon>Chitinophagaceae</taxon>
        <taxon>Arachidicoccus</taxon>
    </lineage>
</organism>
<keyword evidence="3" id="KW-1185">Reference proteome</keyword>
<name>A0A5B8VGH0_9BACT</name>
<dbReference type="RefSeq" id="WP_146779857.1">
    <property type="nucleotide sequence ID" value="NZ_CP042434.1"/>
</dbReference>
<reference evidence="2 3" key="1">
    <citation type="journal article" date="2017" name="Int. J. Syst. Evol. Microbiol.">
        <title>Arachidicoccus ginsenosidivorans sp. nov., with ginsenoside-converting activity isolated from ginseng cultivating soil.</title>
        <authorList>
            <person name="Siddiqi M.Z."/>
            <person name="Aslam Z."/>
            <person name="Im W.T."/>
        </authorList>
    </citation>
    <scope>NUCLEOTIDE SEQUENCE [LARGE SCALE GENOMIC DNA]</scope>
    <source>
        <strain evidence="2 3">Gsoil 809</strain>
    </source>
</reference>
<keyword evidence="1" id="KW-0812">Transmembrane</keyword>
<gene>
    <name evidence="2" type="ORF">FSB73_01640</name>
</gene>
<accession>A0A5B8VGH0</accession>
<protein>
    <submittedName>
        <fullName evidence="2">Uncharacterized protein</fullName>
    </submittedName>
</protein>
<feature type="transmembrane region" description="Helical" evidence="1">
    <location>
        <begin position="100"/>
        <end position="121"/>
    </location>
</feature>
<keyword evidence="1" id="KW-0472">Membrane</keyword>
<feature type="transmembrane region" description="Helical" evidence="1">
    <location>
        <begin position="59"/>
        <end position="80"/>
    </location>
</feature>
<evidence type="ECO:0000313" key="3">
    <source>
        <dbReference type="Proteomes" id="UP000321291"/>
    </source>
</evidence>
<evidence type="ECO:0000313" key="2">
    <source>
        <dbReference type="EMBL" id="QEC70594.1"/>
    </source>
</evidence>